<name>A0A444YQ45_ARAHY</name>
<sequence length="205" mass="23763">MWGLGTIMRVGENILIFDYGLMTYRELDRYDLDIQITKCRKHIPITKLKFHKCLVNDMYIEEIIRETRMGLQNSPKKHDSQSNENGYRRGAEQVEDNITLIDPSIPPGFEEHITKIKTQREVKTLVARKTDPMSLVALLELEDPKETPERRWLQILHMPCMIPLKKYLSAAVEISCEPSIGKHVRTHSLDHAAVSTVLLLMEIQQ</sequence>
<dbReference type="EMBL" id="SDMP01000016">
    <property type="protein sequence ID" value="RYR04093.1"/>
    <property type="molecule type" value="Genomic_DNA"/>
</dbReference>
<accession>A0A444YQ45</accession>
<dbReference type="AlphaFoldDB" id="A0A444YQ45"/>
<evidence type="ECO:0000313" key="2">
    <source>
        <dbReference type="Proteomes" id="UP000289738"/>
    </source>
</evidence>
<evidence type="ECO:0000313" key="1">
    <source>
        <dbReference type="EMBL" id="RYR04093.1"/>
    </source>
</evidence>
<dbReference type="Proteomes" id="UP000289738">
    <property type="component" value="Chromosome B06"/>
</dbReference>
<comment type="caution">
    <text evidence="1">The sequence shown here is derived from an EMBL/GenBank/DDBJ whole genome shotgun (WGS) entry which is preliminary data.</text>
</comment>
<proteinExistence type="predicted"/>
<organism evidence="1 2">
    <name type="scientific">Arachis hypogaea</name>
    <name type="common">Peanut</name>
    <dbReference type="NCBI Taxonomy" id="3818"/>
    <lineage>
        <taxon>Eukaryota</taxon>
        <taxon>Viridiplantae</taxon>
        <taxon>Streptophyta</taxon>
        <taxon>Embryophyta</taxon>
        <taxon>Tracheophyta</taxon>
        <taxon>Spermatophyta</taxon>
        <taxon>Magnoliopsida</taxon>
        <taxon>eudicotyledons</taxon>
        <taxon>Gunneridae</taxon>
        <taxon>Pentapetalae</taxon>
        <taxon>rosids</taxon>
        <taxon>fabids</taxon>
        <taxon>Fabales</taxon>
        <taxon>Fabaceae</taxon>
        <taxon>Papilionoideae</taxon>
        <taxon>50 kb inversion clade</taxon>
        <taxon>dalbergioids sensu lato</taxon>
        <taxon>Dalbergieae</taxon>
        <taxon>Pterocarpus clade</taxon>
        <taxon>Arachis</taxon>
    </lineage>
</organism>
<protein>
    <submittedName>
        <fullName evidence="1">Uncharacterized protein</fullName>
    </submittedName>
</protein>
<keyword evidence="2" id="KW-1185">Reference proteome</keyword>
<gene>
    <name evidence="1" type="ORF">Ahy_B06g083665</name>
</gene>
<reference evidence="1 2" key="1">
    <citation type="submission" date="2019-01" db="EMBL/GenBank/DDBJ databases">
        <title>Sequencing of cultivated peanut Arachis hypogaea provides insights into genome evolution and oil improvement.</title>
        <authorList>
            <person name="Chen X."/>
        </authorList>
    </citation>
    <scope>NUCLEOTIDE SEQUENCE [LARGE SCALE GENOMIC DNA]</scope>
    <source>
        <strain evidence="2">cv. Fuhuasheng</strain>
        <tissue evidence="1">Leaves</tissue>
    </source>
</reference>